<dbReference type="PANTHER" id="PTHR35333">
    <property type="entry name" value="BETA-LACTAMASE"/>
    <property type="match status" value="1"/>
</dbReference>
<evidence type="ECO:0000259" key="2">
    <source>
        <dbReference type="Pfam" id="PF13354"/>
    </source>
</evidence>
<keyword evidence="1" id="KW-0732">Signal</keyword>
<dbReference type="GO" id="GO:0008800">
    <property type="term" value="F:beta-lactamase activity"/>
    <property type="evidence" value="ECO:0007669"/>
    <property type="project" value="InterPro"/>
</dbReference>
<dbReference type="GO" id="GO:0030655">
    <property type="term" value="P:beta-lactam antibiotic catabolic process"/>
    <property type="evidence" value="ECO:0007669"/>
    <property type="project" value="InterPro"/>
</dbReference>
<dbReference type="Proteomes" id="UP000186607">
    <property type="component" value="Unassembled WGS sequence"/>
</dbReference>
<gene>
    <name evidence="3" type="ORF">BOO71_0006829</name>
</gene>
<evidence type="ECO:0000313" key="3">
    <source>
        <dbReference type="EMBL" id="OLV17924.1"/>
    </source>
</evidence>
<dbReference type="Gene3D" id="3.40.710.10">
    <property type="entry name" value="DD-peptidase/beta-lactamase superfamily"/>
    <property type="match status" value="1"/>
</dbReference>
<dbReference type="InterPro" id="IPR000871">
    <property type="entry name" value="Beta-lactam_class-A"/>
</dbReference>
<dbReference type="AlphaFoldDB" id="A0A1U7NYE7"/>
<dbReference type="Pfam" id="PF13354">
    <property type="entry name" value="Beta-lactamase2"/>
    <property type="match status" value="1"/>
</dbReference>
<evidence type="ECO:0000313" key="4">
    <source>
        <dbReference type="Proteomes" id="UP000186607"/>
    </source>
</evidence>
<organism evidence="3 4">
    <name type="scientific">Deinococcus marmoris</name>
    <dbReference type="NCBI Taxonomy" id="249408"/>
    <lineage>
        <taxon>Bacteria</taxon>
        <taxon>Thermotogati</taxon>
        <taxon>Deinococcota</taxon>
        <taxon>Deinococci</taxon>
        <taxon>Deinococcales</taxon>
        <taxon>Deinococcaceae</taxon>
        <taxon>Deinococcus</taxon>
    </lineage>
</organism>
<comment type="caution">
    <text evidence="3">The sequence shown here is derived from an EMBL/GenBank/DDBJ whole genome shotgun (WGS) entry which is preliminary data.</text>
</comment>
<reference evidence="3 4" key="1">
    <citation type="submission" date="2017-01" db="EMBL/GenBank/DDBJ databases">
        <title>Genome Analysis of Deinococcus marmoris KOPRI26562.</title>
        <authorList>
            <person name="Kim J.H."/>
            <person name="Oh H.-M."/>
        </authorList>
    </citation>
    <scope>NUCLEOTIDE SEQUENCE [LARGE SCALE GENOMIC DNA]</scope>
    <source>
        <strain evidence="3 4">KOPRI26562</strain>
    </source>
</reference>
<sequence>MRGNFSAAHPIFGGMNKAMLSLTTIALIASASAQAQAITQTEAITRLLSAPEIKAEWFAPDFLVQVSFETIAAQFKGITGTYGKFVRLDILQDRPLAVYERGTLVISAAALDDQGRLTTFGAVPGPASAAADPAATQAAQAKAAALIEELFKSDPVDTALFSPEFLAQVSAGELTAQFASLHAENGAFQSIEPLGNGWRLTFEKGQLDVTALTVDAQDLITALQLQPVITYKTLDEARAAFAALPGSVTLLVQEAGKPQPLADLNSRTLLAIGSAFKLAILGELQAQITRGEKKWTDEVTLTDADKSLPSGTLQDAPAGSKYTLRDLAARMISQSDNTATDLLLKAVGREGVEARLGQTAMPSTREFFALKNPANLELLRAYRSAGLNRAARREVLQKADTAPLPNAGLFAQGKTTAQDVEWFASNQRLCRLMADVAALPETQINPGVADRNEFKTVSFKGGSEIGVLNLTTQVTTKAGKTLCISATWNRPEPLNEQQFVAMYAGVLKLLR</sequence>
<proteinExistence type="predicted"/>
<feature type="domain" description="Beta-lactamase class A catalytic" evidence="2">
    <location>
        <begin position="262"/>
        <end position="365"/>
    </location>
</feature>
<dbReference type="InterPro" id="IPR012338">
    <property type="entry name" value="Beta-lactam/transpept-like"/>
</dbReference>
<dbReference type="EMBL" id="MSTI01000077">
    <property type="protein sequence ID" value="OLV17924.1"/>
    <property type="molecule type" value="Genomic_DNA"/>
</dbReference>
<dbReference type="InterPro" id="IPR045155">
    <property type="entry name" value="Beta-lactam_cat"/>
</dbReference>
<protein>
    <submittedName>
        <fullName evidence="3">Beta-lactamase</fullName>
    </submittedName>
</protein>
<feature type="signal peptide" evidence="1">
    <location>
        <begin position="1"/>
        <end position="35"/>
    </location>
</feature>
<evidence type="ECO:0000256" key="1">
    <source>
        <dbReference type="SAM" id="SignalP"/>
    </source>
</evidence>
<dbReference type="STRING" id="249408.BOO71_0006829"/>
<dbReference type="SUPFAM" id="SSF56601">
    <property type="entry name" value="beta-lactamase/transpeptidase-like"/>
    <property type="match status" value="1"/>
</dbReference>
<keyword evidence="4" id="KW-1185">Reference proteome</keyword>
<name>A0A1U7NYE7_9DEIO</name>
<accession>A0A1U7NYE7</accession>
<dbReference type="GO" id="GO:0046677">
    <property type="term" value="P:response to antibiotic"/>
    <property type="evidence" value="ECO:0007669"/>
    <property type="project" value="InterPro"/>
</dbReference>
<dbReference type="PANTHER" id="PTHR35333:SF5">
    <property type="entry name" value="CONSERVED LIPOPROTEIN LPQF-RELATED"/>
    <property type="match status" value="1"/>
</dbReference>
<feature type="chain" id="PRO_5012617617" evidence="1">
    <location>
        <begin position="36"/>
        <end position="511"/>
    </location>
</feature>